<dbReference type="PROSITE" id="PS51412">
    <property type="entry name" value="MACPF_2"/>
    <property type="match status" value="1"/>
</dbReference>
<dbReference type="STRING" id="5627.A0A1C7MB63"/>
<dbReference type="OrthoDB" id="2933584at2759"/>
<keyword evidence="3" id="KW-1185">Reference proteome</keyword>
<evidence type="ECO:0000313" key="2">
    <source>
        <dbReference type="EMBL" id="OBZ74161.1"/>
    </source>
</evidence>
<evidence type="ECO:0000259" key="1">
    <source>
        <dbReference type="PROSITE" id="PS51412"/>
    </source>
</evidence>
<accession>A0A1C7MB63</accession>
<dbReference type="InterPro" id="IPR020864">
    <property type="entry name" value="MACPF"/>
</dbReference>
<evidence type="ECO:0000313" key="3">
    <source>
        <dbReference type="Proteomes" id="UP000092993"/>
    </source>
</evidence>
<dbReference type="Pfam" id="PF01823">
    <property type="entry name" value="MACPF"/>
    <property type="match status" value="1"/>
</dbReference>
<dbReference type="SMART" id="SM00457">
    <property type="entry name" value="MACPF"/>
    <property type="match status" value="1"/>
</dbReference>
<comment type="caution">
    <text evidence="2">The sequence shown here is derived from an EMBL/GenBank/DDBJ whole genome shotgun (WGS) entry which is preliminary data.</text>
</comment>
<proteinExistence type="predicted"/>
<sequence length="515" mass="56621">MATDSLTLDVSPDDIPVNMIPCLTSLGATYNVLTGLYADARSCKQIVMDWNNAAYYETSFGANGKVWAIPDSVNFQSYVNTLFASNHGESTEEYTKSLASRTELGAEYPFFTGSVSVDYSSEETSSVANSFTRVMHNVNLYTLSLPPPLELQSLLRPAFKNVLDEADPIAIFEQYGTHVVNSLTAGGRASFTFATDARKYTASESVEVAASLTVKFLMGQLSAEEKVKYAETISNFQTSSTQRVLTQGGAPEYGNDSFLTHIGEWARSVEDYTAFVDFGSIPGFVPLWQLASTTSRQNVLKDAYGQYCRDFVPQFQISGPYLRLTPVKSLDACGKMTLVSIEPSWNMYTYPPSVDDLYYVSQPWSVGLLGFASTTYGAAISEIITGVLAPVVRWETVTTDSRYGRVWKGYGPNSDYVVLSNVCYSLGGQPPAQPPTELVKSMRAIHRCALKAAKYANEFPLKGSSPGGSIWSVSEEEFDKPINEKKISSPWRFTASGVAPLDDPYVWNMDEVVIR</sequence>
<gene>
    <name evidence="2" type="ORF">A0H81_06203</name>
</gene>
<reference evidence="2 3" key="1">
    <citation type="submission" date="2016-03" db="EMBL/GenBank/DDBJ databases">
        <title>Whole genome sequencing of Grifola frondosa 9006-11.</title>
        <authorList>
            <person name="Min B."/>
            <person name="Park H."/>
            <person name="Kim J.-G."/>
            <person name="Cho H."/>
            <person name="Oh Y.-L."/>
            <person name="Kong W.-S."/>
            <person name="Choi I.-G."/>
        </authorList>
    </citation>
    <scope>NUCLEOTIDE SEQUENCE [LARGE SCALE GENOMIC DNA]</scope>
    <source>
        <strain evidence="2 3">9006-11</strain>
    </source>
</reference>
<protein>
    <recommendedName>
        <fullName evidence="1">MACPF domain-containing protein</fullName>
    </recommendedName>
</protein>
<name>A0A1C7MB63_GRIFR</name>
<feature type="domain" description="MACPF" evidence="1">
    <location>
        <begin position="9"/>
        <end position="322"/>
    </location>
</feature>
<organism evidence="2 3">
    <name type="scientific">Grifola frondosa</name>
    <name type="common">Maitake</name>
    <name type="synonym">Polyporus frondosus</name>
    <dbReference type="NCBI Taxonomy" id="5627"/>
    <lineage>
        <taxon>Eukaryota</taxon>
        <taxon>Fungi</taxon>
        <taxon>Dikarya</taxon>
        <taxon>Basidiomycota</taxon>
        <taxon>Agaricomycotina</taxon>
        <taxon>Agaricomycetes</taxon>
        <taxon>Polyporales</taxon>
        <taxon>Grifolaceae</taxon>
        <taxon>Grifola</taxon>
    </lineage>
</organism>
<dbReference type="Proteomes" id="UP000092993">
    <property type="component" value="Unassembled WGS sequence"/>
</dbReference>
<dbReference type="AlphaFoldDB" id="A0A1C7MB63"/>
<dbReference type="EMBL" id="LUGG01000006">
    <property type="protein sequence ID" value="OBZ74161.1"/>
    <property type="molecule type" value="Genomic_DNA"/>
</dbReference>